<organism evidence="1 2">
    <name type="scientific">Vibrio campbellii</name>
    <dbReference type="NCBI Taxonomy" id="680"/>
    <lineage>
        <taxon>Bacteria</taxon>
        <taxon>Pseudomonadati</taxon>
        <taxon>Pseudomonadota</taxon>
        <taxon>Gammaproteobacteria</taxon>
        <taxon>Vibrionales</taxon>
        <taxon>Vibrionaceae</taxon>
        <taxon>Vibrio</taxon>
    </lineage>
</organism>
<dbReference type="EMBL" id="CP050472">
    <property type="protein sequence ID" value="UTZ34954.1"/>
    <property type="molecule type" value="Genomic_DNA"/>
</dbReference>
<gene>
    <name evidence="1" type="ORF">HB762_27205</name>
</gene>
<geneLocation type="plasmid" evidence="1 2">
    <name>unnamed1</name>
</geneLocation>
<dbReference type="RefSeq" id="WP_255904934.1">
    <property type="nucleotide sequence ID" value="NZ_CP050472.1"/>
</dbReference>
<keyword evidence="2" id="KW-1185">Reference proteome</keyword>
<proteinExistence type="predicted"/>
<dbReference type="Proteomes" id="UP001059912">
    <property type="component" value="Plasmid unnamed1"/>
</dbReference>
<name>A0ABY5ILA9_9VIBR</name>
<keyword evidence="1" id="KW-0614">Plasmid</keyword>
<accession>A0ABY5ILA9</accession>
<protein>
    <recommendedName>
        <fullName evidence="3">Transposase</fullName>
    </recommendedName>
</protein>
<evidence type="ECO:0000313" key="1">
    <source>
        <dbReference type="EMBL" id="UTZ34954.1"/>
    </source>
</evidence>
<reference evidence="1" key="1">
    <citation type="submission" date="2020-03" db="EMBL/GenBank/DDBJ databases">
        <title>Five strains of Vibrio campbellii isolated from Mariana Trench.</title>
        <authorList>
            <person name="Liang J."/>
            <person name="Zhang X.-H."/>
        </authorList>
    </citation>
    <scope>NUCLEOTIDE SEQUENCE</scope>
    <source>
        <strain evidence="1">LJC013</strain>
        <plasmid evidence="1">unnamed1</plasmid>
    </source>
</reference>
<evidence type="ECO:0000313" key="2">
    <source>
        <dbReference type="Proteomes" id="UP001059912"/>
    </source>
</evidence>
<evidence type="ECO:0008006" key="3">
    <source>
        <dbReference type="Google" id="ProtNLM"/>
    </source>
</evidence>
<sequence>MQRGAKRISNSHRREIDNIKSNIRCSVRPFDGDGYPFKQALKELRDEGMNITYVRDKCHYVKS</sequence>